<proteinExistence type="predicted"/>
<dbReference type="Proteomes" id="UP000250043">
    <property type="component" value="Unassembled WGS sequence"/>
</dbReference>
<dbReference type="InterPro" id="IPR036875">
    <property type="entry name" value="Znf_CCHC_sf"/>
</dbReference>
<keyword evidence="6" id="KW-0862">Zinc</keyword>
<evidence type="ECO:0000256" key="4">
    <source>
        <dbReference type="ARBA" id="ARBA00022737"/>
    </source>
</evidence>
<evidence type="ECO:0000256" key="5">
    <source>
        <dbReference type="ARBA" id="ARBA00022771"/>
    </source>
</evidence>
<dbReference type="Gene3D" id="4.10.60.10">
    <property type="entry name" value="Zinc finger, CCHC-type"/>
    <property type="match status" value="2"/>
</dbReference>
<dbReference type="PANTHER" id="PTHR46543:SF1">
    <property type="entry name" value="ZINC FINGER CCHC DOMAIN-CONTAINING PROTEIN 7"/>
    <property type="match status" value="1"/>
</dbReference>
<protein>
    <recommendedName>
        <fullName evidence="10">CCHC-type domain-containing protein</fullName>
    </recommendedName>
</protein>
<evidence type="ECO:0000256" key="2">
    <source>
        <dbReference type="ARBA" id="ARBA00022664"/>
    </source>
</evidence>
<organism evidence="11 12">
    <name type="scientific">Obba rivulosa</name>
    <dbReference type="NCBI Taxonomy" id="1052685"/>
    <lineage>
        <taxon>Eukaryota</taxon>
        <taxon>Fungi</taxon>
        <taxon>Dikarya</taxon>
        <taxon>Basidiomycota</taxon>
        <taxon>Agaricomycotina</taxon>
        <taxon>Agaricomycetes</taxon>
        <taxon>Polyporales</taxon>
        <taxon>Gelatoporiaceae</taxon>
        <taxon>Obba</taxon>
    </lineage>
</organism>
<feature type="region of interest" description="Disordered" evidence="9">
    <location>
        <begin position="480"/>
        <end position="629"/>
    </location>
</feature>
<feature type="compositionally biased region" description="Polar residues" evidence="9">
    <location>
        <begin position="27"/>
        <end position="48"/>
    </location>
</feature>
<dbReference type="PROSITE" id="PS50158">
    <property type="entry name" value="ZF_CCHC"/>
    <property type="match status" value="2"/>
</dbReference>
<dbReference type="PANTHER" id="PTHR46543">
    <property type="entry name" value="ZINC FINGER CCHC DOMAIN-CONTAINING PROTEIN 7"/>
    <property type="match status" value="1"/>
</dbReference>
<feature type="domain" description="CCHC-type" evidence="10">
    <location>
        <begin position="315"/>
        <end position="330"/>
    </location>
</feature>
<feature type="compositionally biased region" description="Basic and acidic residues" evidence="9">
    <location>
        <begin position="544"/>
        <end position="578"/>
    </location>
</feature>
<keyword evidence="4" id="KW-0677">Repeat</keyword>
<gene>
    <name evidence="11" type="ORF">OBBRIDRAFT_823464</name>
</gene>
<keyword evidence="12" id="KW-1185">Reference proteome</keyword>
<evidence type="ECO:0000313" key="11">
    <source>
        <dbReference type="EMBL" id="OCH94536.1"/>
    </source>
</evidence>
<dbReference type="GO" id="GO:0031499">
    <property type="term" value="C:TRAMP complex"/>
    <property type="evidence" value="ECO:0007669"/>
    <property type="project" value="TreeGrafter"/>
</dbReference>
<evidence type="ECO:0000256" key="9">
    <source>
        <dbReference type="SAM" id="MobiDB-lite"/>
    </source>
</evidence>
<keyword evidence="2" id="KW-0507">mRNA processing</keyword>
<reference evidence="11 12" key="1">
    <citation type="submission" date="2016-07" db="EMBL/GenBank/DDBJ databases">
        <title>Draft genome of the white-rot fungus Obba rivulosa 3A-2.</title>
        <authorList>
            <consortium name="DOE Joint Genome Institute"/>
            <person name="Miettinen O."/>
            <person name="Riley R."/>
            <person name="Acob R."/>
            <person name="Barry K."/>
            <person name="Cullen D."/>
            <person name="De Vries R."/>
            <person name="Hainaut M."/>
            <person name="Hatakka A."/>
            <person name="Henrissat B."/>
            <person name="Hilden K."/>
            <person name="Kuo R."/>
            <person name="Labutti K."/>
            <person name="Lipzen A."/>
            <person name="Makela M.R."/>
            <person name="Sandor L."/>
            <person name="Spatafora J.W."/>
            <person name="Grigoriev I.V."/>
            <person name="Hibbett D.S."/>
        </authorList>
    </citation>
    <scope>NUCLEOTIDE SEQUENCE [LARGE SCALE GENOMIC DNA]</scope>
    <source>
        <strain evidence="11 12">3A-2</strain>
    </source>
</reference>
<feature type="compositionally biased region" description="Basic and acidic residues" evidence="9">
    <location>
        <begin position="487"/>
        <end position="496"/>
    </location>
</feature>
<feature type="compositionally biased region" description="Basic and acidic residues" evidence="9">
    <location>
        <begin position="107"/>
        <end position="137"/>
    </location>
</feature>
<dbReference type="GO" id="GO:0071035">
    <property type="term" value="P:nuclear polyadenylation-dependent rRNA catabolic process"/>
    <property type="evidence" value="ECO:0007669"/>
    <property type="project" value="TreeGrafter"/>
</dbReference>
<keyword evidence="5 8" id="KW-0863">Zinc-finger</keyword>
<dbReference type="GO" id="GO:0006397">
    <property type="term" value="P:mRNA processing"/>
    <property type="evidence" value="ECO:0007669"/>
    <property type="project" value="UniProtKB-KW"/>
</dbReference>
<dbReference type="GO" id="GO:0071038">
    <property type="term" value="P:TRAMP-dependent tRNA surveillance pathway"/>
    <property type="evidence" value="ECO:0007669"/>
    <property type="project" value="TreeGrafter"/>
</dbReference>
<dbReference type="GO" id="GO:0008270">
    <property type="term" value="F:zinc ion binding"/>
    <property type="evidence" value="ECO:0007669"/>
    <property type="project" value="UniProtKB-KW"/>
</dbReference>
<feature type="compositionally biased region" description="Basic residues" evidence="9">
    <location>
        <begin position="52"/>
        <end position="63"/>
    </location>
</feature>
<dbReference type="SMART" id="SM00343">
    <property type="entry name" value="ZnF_C2HC"/>
    <property type="match status" value="5"/>
</dbReference>
<dbReference type="GO" id="GO:0071031">
    <property type="term" value="P:nuclear mRNA surveillance of mRNA 3'-end processing"/>
    <property type="evidence" value="ECO:0007669"/>
    <property type="project" value="TreeGrafter"/>
</dbReference>
<dbReference type="GO" id="GO:0071039">
    <property type="term" value="P:nuclear polyadenylation-dependent CUT catabolic process"/>
    <property type="evidence" value="ECO:0007669"/>
    <property type="project" value="TreeGrafter"/>
</dbReference>
<feature type="region of interest" description="Disordered" evidence="9">
    <location>
        <begin position="1"/>
        <end position="164"/>
    </location>
</feature>
<dbReference type="SUPFAM" id="SSF57756">
    <property type="entry name" value="Retrovirus zinc finger-like domains"/>
    <property type="match status" value="1"/>
</dbReference>
<dbReference type="GO" id="GO:0071036">
    <property type="term" value="P:nuclear polyadenylation-dependent snoRNA catabolic process"/>
    <property type="evidence" value="ECO:0007669"/>
    <property type="project" value="TreeGrafter"/>
</dbReference>
<evidence type="ECO:0000256" key="7">
    <source>
        <dbReference type="ARBA" id="ARBA00023242"/>
    </source>
</evidence>
<evidence type="ECO:0000256" key="3">
    <source>
        <dbReference type="ARBA" id="ARBA00022723"/>
    </source>
</evidence>
<feature type="compositionally biased region" description="Basic and acidic residues" evidence="9">
    <location>
        <begin position="1"/>
        <end position="10"/>
    </location>
</feature>
<feature type="compositionally biased region" description="Basic and acidic residues" evidence="9">
    <location>
        <begin position="612"/>
        <end position="621"/>
    </location>
</feature>
<dbReference type="InterPro" id="IPR051644">
    <property type="entry name" value="TRAMP_AT-DNA-binding"/>
</dbReference>
<feature type="region of interest" description="Disordered" evidence="9">
    <location>
        <begin position="436"/>
        <end position="455"/>
    </location>
</feature>
<dbReference type="EMBL" id="KV722343">
    <property type="protein sequence ID" value="OCH94536.1"/>
    <property type="molecule type" value="Genomic_DNA"/>
</dbReference>
<name>A0A8E2J4P0_9APHY</name>
<evidence type="ECO:0000256" key="6">
    <source>
        <dbReference type="ARBA" id="ARBA00022833"/>
    </source>
</evidence>
<feature type="domain" description="CCHC-type" evidence="10">
    <location>
        <begin position="400"/>
        <end position="415"/>
    </location>
</feature>
<comment type="subcellular location">
    <subcellularLocation>
        <location evidence="1">Nucleus</location>
    </subcellularLocation>
</comment>
<feature type="compositionally biased region" description="Polar residues" evidence="9">
    <location>
        <begin position="148"/>
        <end position="158"/>
    </location>
</feature>
<evidence type="ECO:0000259" key="10">
    <source>
        <dbReference type="PROSITE" id="PS50158"/>
    </source>
</evidence>
<evidence type="ECO:0000256" key="8">
    <source>
        <dbReference type="PROSITE-ProRule" id="PRU00047"/>
    </source>
</evidence>
<keyword evidence="7" id="KW-0539">Nucleus</keyword>
<dbReference type="GO" id="GO:0071037">
    <property type="term" value="P:nuclear polyadenylation-dependent snRNA catabolic process"/>
    <property type="evidence" value="ECO:0007669"/>
    <property type="project" value="TreeGrafter"/>
</dbReference>
<keyword evidence="3" id="KW-0479">Metal-binding</keyword>
<accession>A0A8E2J4P0</accession>
<dbReference type="AlphaFoldDB" id="A0A8E2J4P0"/>
<feature type="compositionally biased region" description="Polar residues" evidence="9">
    <location>
        <begin position="77"/>
        <end position="101"/>
    </location>
</feature>
<dbReference type="InterPro" id="IPR001878">
    <property type="entry name" value="Znf_CCHC"/>
</dbReference>
<dbReference type="OrthoDB" id="7608935at2759"/>
<evidence type="ECO:0000256" key="1">
    <source>
        <dbReference type="ARBA" id="ARBA00004123"/>
    </source>
</evidence>
<dbReference type="GO" id="GO:0003723">
    <property type="term" value="F:RNA binding"/>
    <property type="evidence" value="ECO:0007669"/>
    <property type="project" value="TreeGrafter"/>
</dbReference>
<sequence length="629" mass="69831">MSTEDTHEIIDLTASPAHEVIDISDESPGTSYPSTPQATLPEGTTPNGTEKKRARRKKKKRKAAAVEEGEIPETSREQSLQADAQDVQPTTKQLNVNSKDTNGADVPPEKTPGRERGNERVEKDRKRARRESTSRERDHRRRDRKEQGPSTSQTNGTDADTDGLFFIDTKPVALPSAGKLAAPELRTDAASTNGVGLSGLLLPPHVSVFSGGEDKESAEAVEPVRLPSPDSDEEDHIQFLDYDDDRRAPGMVRYFDPATEEDAEAKAKAKASRVVCKNCGAEGEHKTWECPVLICLTCGARDEHSTRSCPVSKTCFACGMKGHINKDCPNRNSGRAAGYYAYCDRCGSDLHKANECPTLWRLYQYVDDDARQTIRTLRASKRTLVLGRGGEGYIAEDEWCYNCGACGHLGDDCEEVAHPADRPREPSAFGRYNTMSGPFASVSEPSSSTKASKRPLRDWETAAAFADGFGFDAPLEVGRRGRKKERARLEQKAREIEEGEEEDDWFGRARGGRNNGRTGDESSAGRNGYSRGGKRMSFGVIGGEWDRSVGEHEDRDRDRPRDRDRNREGGRSERDRERNRRARASYTDLTAPMRETDTIQIRGAASRRLERRHGGSDDRGPRYRGGYSR</sequence>
<evidence type="ECO:0000313" key="12">
    <source>
        <dbReference type="Proteomes" id="UP000250043"/>
    </source>
</evidence>